<accession>A0ABT8SUV5</accession>
<feature type="transmembrane region" description="Helical" evidence="1">
    <location>
        <begin position="34"/>
        <end position="52"/>
    </location>
</feature>
<dbReference type="RefSeq" id="WP_302076363.1">
    <property type="nucleotide sequence ID" value="NZ_JAUKWQ010000002.1"/>
</dbReference>
<evidence type="ECO:0000313" key="4">
    <source>
        <dbReference type="Proteomes" id="UP001169006"/>
    </source>
</evidence>
<evidence type="ECO:0008006" key="5">
    <source>
        <dbReference type="Google" id="ProtNLM"/>
    </source>
</evidence>
<keyword evidence="4" id="KW-1185">Reference proteome</keyword>
<keyword evidence="1" id="KW-1133">Transmembrane helix</keyword>
<evidence type="ECO:0000256" key="1">
    <source>
        <dbReference type="SAM" id="Phobius"/>
    </source>
</evidence>
<reference evidence="3" key="2">
    <citation type="submission" date="2023-07" db="EMBL/GenBank/DDBJ databases">
        <authorList>
            <person name="Sun H."/>
        </authorList>
    </citation>
    <scope>NUCLEOTIDE SEQUENCE</scope>
    <source>
        <strain evidence="3">05753</strain>
    </source>
</reference>
<protein>
    <recommendedName>
        <fullName evidence="5">Lectin-like protein BA14k</fullName>
    </recommendedName>
</protein>
<organism evidence="3 4">
    <name type="scientific">Rhizobium oryzicola</name>
    <dbReference type="NCBI Taxonomy" id="1232668"/>
    <lineage>
        <taxon>Bacteria</taxon>
        <taxon>Pseudomonadati</taxon>
        <taxon>Pseudomonadota</taxon>
        <taxon>Alphaproteobacteria</taxon>
        <taxon>Hyphomicrobiales</taxon>
        <taxon>Rhizobiaceae</taxon>
        <taxon>Rhizobium/Agrobacterium group</taxon>
        <taxon>Rhizobium</taxon>
    </lineage>
</organism>
<dbReference type="Proteomes" id="UP001169006">
    <property type="component" value="Unassembled WGS sequence"/>
</dbReference>
<gene>
    <name evidence="3" type="ORF">Q2T52_08955</name>
</gene>
<dbReference type="EMBL" id="JAUKWQ010000002">
    <property type="protein sequence ID" value="MDO1582224.1"/>
    <property type="molecule type" value="Genomic_DNA"/>
</dbReference>
<feature type="chain" id="PRO_5046116394" description="Lectin-like protein BA14k" evidence="2">
    <location>
        <begin position="28"/>
        <end position="109"/>
    </location>
</feature>
<comment type="caution">
    <text evidence="3">The sequence shown here is derived from an EMBL/GenBank/DDBJ whole genome shotgun (WGS) entry which is preliminary data.</text>
</comment>
<keyword evidence="1" id="KW-0472">Membrane</keyword>
<keyword evidence="1" id="KW-0812">Transmembrane</keyword>
<keyword evidence="2" id="KW-0732">Signal</keyword>
<name>A0ABT8SUV5_9HYPH</name>
<evidence type="ECO:0000313" key="3">
    <source>
        <dbReference type="EMBL" id="MDO1582224.1"/>
    </source>
</evidence>
<feature type="signal peptide" evidence="2">
    <location>
        <begin position="1"/>
        <end position="27"/>
    </location>
</feature>
<reference evidence="3" key="1">
    <citation type="journal article" date="2015" name="Int. J. Syst. Evol. Microbiol.">
        <title>Rhizobium oryzicola sp. nov., potential plant-growth-promoting endophytic bacteria isolated from rice roots.</title>
        <authorList>
            <person name="Zhang X.X."/>
            <person name="Gao J.S."/>
            <person name="Cao Y.H."/>
            <person name="Sheirdil R.A."/>
            <person name="Wang X.C."/>
            <person name="Zhang L."/>
        </authorList>
    </citation>
    <scope>NUCLEOTIDE SEQUENCE</scope>
    <source>
        <strain evidence="3">05753</strain>
    </source>
</reference>
<sequence>MSVLQKTVSAGLIAVSLGVALTATAPAAEAHDHFWAGVAAGTVGGLIGGAIASQPRAVYVEPEYRYVAPPPPPPVYHRVYYREVYEAPCHYEWRRDGWGDRYRVEVCPR</sequence>
<proteinExistence type="predicted"/>
<evidence type="ECO:0000256" key="2">
    <source>
        <dbReference type="SAM" id="SignalP"/>
    </source>
</evidence>